<sequence length="311" mass="34534">MIIFDANRIGKKIAAARKAKNMTQNDLADQLGVSYQAVSNWERGQSVPDIDKYADLSQILDLSLDDLLNTADAAHKVTIVQDDTAKVDADTLKDFAPVMKPAQVDEKADDVDLSPDYLKDIAPFLSDEALFKQLMKHRDAPSFLQQVVAVAPFLADDDLNKIVEKYVLPNFPGNSQVLSKLLPFMDERVANEVLTAHWADPDFDRKARRKFYPFVDPAALQALLAKHPDEVNAIVDAAPFLDDEAIAYYFKTWAADPDLAPSLSKLAPFAPSSAVADHVRHLIKTGADRNEWHAFLPFLDDDDLLSLGKSM</sequence>
<dbReference type="OrthoDB" id="2475196at2"/>
<dbReference type="Gene3D" id="1.10.260.40">
    <property type="entry name" value="lambda repressor-like DNA-binding domains"/>
    <property type="match status" value="1"/>
</dbReference>
<dbReference type="PROSITE" id="PS50943">
    <property type="entry name" value="HTH_CROC1"/>
    <property type="match status" value="1"/>
</dbReference>
<dbReference type="SUPFAM" id="SSF47413">
    <property type="entry name" value="lambda repressor-like DNA-binding domains"/>
    <property type="match status" value="1"/>
</dbReference>
<evidence type="ECO:0000256" key="1">
    <source>
        <dbReference type="ARBA" id="ARBA00023125"/>
    </source>
</evidence>
<evidence type="ECO:0000259" key="2">
    <source>
        <dbReference type="PROSITE" id="PS50943"/>
    </source>
</evidence>
<feature type="domain" description="HTH cro/C1-type" evidence="2">
    <location>
        <begin position="13"/>
        <end position="67"/>
    </location>
</feature>
<proteinExistence type="predicted"/>
<keyword evidence="1" id="KW-0238">DNA-binding</keyword>
<dbReference type="EMBL" id="AZFW01000023">
    <property type="protein sequence ID" value="KRM28869.1"/>
    <property type="molecule type" value="Genomic_DNA"/>
</dbReference>
<dbReference type="RefSeq" id="WP_051225401.1">
    <property type="nucleotide sequence ID" value="NZ_AUEH01000042.1"/>
</dbReference>
<evidence type="ECO:0000313" key="3">
    <source>
        <dbReference type="EMBL" id="KRM28869.1"/>
    </source>
</evidence>
<dbReference type="PANTHER" id="PTHR46558:SF11">
    <property type="entry name" value="HTH-TYPE TRANSCRIPTIONAL REGULATOR XRE"/>
    <property type="match status" value="1"/>
</dbReference>
<dbReference type="InterPro" id="IPR010982">
    <property type="entry name" value="Lambda_DNA-bd_dom_sf"/>
</dbReference>
<dbReference type="Proteomes" id="UP000050949">
    <property type="component" value="Unassembled WGS sequence"/>
</dbReference>
<organism evidence="3 4">
    <name type="scientific">Schleiferilactobacillus harbinensis DSM 16991</name>
    <dbReference type="NCBI Taxonomy" id="1122147"/>
    <lineage>
        <taxon>Bacteria</taxon>
        <taxon>Bacillati</taxon>
        <taxon>Bacillota</taxon>
        <taxon>Bacilli</taxon>
        <taxon>Lactobacillales</taxon>
        <taxon>Lactobacillaceae</taxon>
        <taxon>Schleiferilactobacillus</taxon>
    </lineage>
</organism>
<dbReference type="PANTHER" id="PTHR46558">
    <property type="entry name" value="TRACRIPTIONAL REGULATORY PROTEIN-RELATED-RELATED"/>
    <property type="match status" value="1"/>
</dbReference>
<gene>
    <name evidence="3" type="ORF">FC91_GL001431</name>
</gene>
<dbReference type="PATRIC" id="fig|1122147.4.peg.1481"/>
<comment type="caution">
    <text evidence="3">The sequence shown here is derived from an EMBL/GenBank/DDBJ whole genome shotgun (WGS) entry which is preliminary data.</text>
</comment>
<dbReference type="AlphaFoldDB" id="A0A0R1XHF1"/>
<evidence type="ECO:0000313" key="4">
    <source>
        <dbReference type="Proteomes" id="UP000050949"/>
    </source>
</evidence>
<dbReference type="GO" id="GO:0003677">
    <property type="term" value="F:DNA binding"/>
    <property type="evidence" value="ECO:0007669"/>
    <property type="project" value="UniProtKB-KW"/>
</dbReference>
<reference evidence="3 4" key="1">
    <citation type="journal article" date="2015" name="Genome Announc.">
        <title>Expanding the biotechnology potential of lactobacilli through comparative genomics of 213 strains and associated genera.</title>
        <authorList>
            <person name="Sun Z."/>
            <person name="Harris H.M."/>
            <person name="McCann A."/>
            <person name="Guo C."/>
            <person name="Argimon S."/>
            <person name="Zhang W."/>
            <person name="Yang X."/>
            <person name="Jeffery I.B."/>
            <person name="Cooney J.C."/>
            <person name="Kagawa T.F."/>
            <person name="Liu W."/>
            <person name="Song Y."/>
            <person name="Salvetti E."/>
            <person name="Wrobel A."/>
            <person name="Rasinkangas P."/>
            <person name="Parkhill J."/>
            <person name="Rea M.C."/>
            <person name="O'Sullivan O."/>
            <person name="Ritari J."/>
            <person name="Douillard F.P."/>
            <person name="Paul Ross R."/>
            <person name="Yang R."/>
            <person name="Briner A.E."/>
            <person name="Felis G.E."/>
            <person name="de Vos W.M."/>
            <person name="Barrangou R."/>
            <person name="Klaenhammer T.R."/>
            <person name="Caufield P.W."/>
            <person name="Cui Y."/>
            <person name="Zhang H."/>
            <person name="O'Toole P.W."/>
        </authorList>
    </citation>
    <scope>NUCLEOTIDE SEQUENCE [LARGE SCALE GENOMIC DNA]</scope>
    <source>
        <strain evidence="3 4">DSM 16991</strain>
    </source>
</reference>
<dbReference type="eggNOG" id="COG1476">
    <property type="taxonomic scope" value="Bacteria"/>
</dbReference>
<dbReference type="CDD" id="cd00093">
    <property type="entry name" value="HTH_XRE"/>
    <property type="match status" value="1"/>
</dbReference>
<dbReference type="SMART" id="SM00530">
    <property type="entry name" value="HTH_XRE"/>
    <property type="match status" value="1"/>
</dbReference>
<accession>A0A0R1XHF1</accession>
<dbReference type="Pfam" id="PF01381">
    <property type="entry name" value="HTH_3"/>
    <property type="match status" value="1"/>
</dbReference>
<dbReference type="InterPro" id="IPR001387">
    <property type="entry name" value="Cro/C1-type_HTH"/>
</dbReference>
<name>A0A0R1XHF1_9LACO</name>
<protein>
    <recommendedName>
        <fullName evidence="2">HTH cro/C1-type domain-containing protein</fullName>
    </recommendedName>
</protein>